<sequence>MGRPVNAGTRIGVLEALPQHCATEPCLHWGLLKNATYLDPLTLVRPDIRLLPLWPNQPTNPTEPPQAKKPTPSEPRVDLRDATTATGGAIAGMLLALAFSLIWRTTRTPTRRKPPTGVIDLTQERRHRRPAQTPPP</sequence>
<evidence type="ECO:0000256" key="1">
    <source>
        <dbReference type="SAM" id="MobiDB-lite"/>
    </source>
</evidence>
<evidence type="ECO:0000256" key="2">
    <source>
        <dbReference type="SAM" id="Phobius"/>
    </source>
</evidence>
<comment type="caution">
    <text evidence="3">The sequence shown here is derived from an EMBL/GenBank/DDBJ whole genome shotgun (WGS) entry which is preliminary data.</text>
</comment>
<feature type="region of interest" description="Disordered" evidence="1">
    <location>
        <begin position="53"/>
        <end position="84"/>
    </location>
</feature>
<feature type="region of interest" description="Disordered" evidence="1">
    <location>
        <begin position="106"/>
        <end position="136"/>
    </location>
</feature>
<evidence type="ECO:0000313" key="4">
    <source>
        <dbReference type="Proteomes" id="UP001501509"/>
    </source>
</evidence>
<name>A0ABN3PAS2_9ACTN</name>
<keyword evidence="4" id="KW-1185">Reference proteome</keyword>
<dbReference type="Proteomes" id="UP001501509">
    <property type="component" value="Unassembled WGS sequence"/>
</dbReference>
<organism evidence="3 4">
    <name type="scientific">Actinomadura fulvescens</name>
    <dbReference type="NCBI Taxonomy" id="46160"/>
    <lineage>
        <taxon>Bacteria</taxon>
        <taxon>Bacillati</taxon>
        <taxon>Actinomycetota</taxon>
        <taxon>Actinomycetes</taxon>
        <taxon>Streptosporangiales</taxon>
        <taxon>Thermomonosporaceae</taxon>
        <taxon>Actinomadura</taxon>
    </lineage>
</organism>
<feature type="transmembrane region" description="Helical" evidence="2">
    <location>
        <begin position="82"/>
        <end position="103"/>
    </location>
</feature>
<dbReference type="EMBL" id="BAAATD010000001">
    <property type="protein sequence ID" value="GAA2574481.1"/>
    <property type="molecule type" value="Genomic_DNA"/>
</dbReference>
<gene>
    <name evidence="3" type="ORF">GCM10010411_03000</name>
</gene>
<proteinExistence type="predicted"/>
<keyword evidence="2" id="KW-1133">Transmembrane helix</keyword>
<reference evidence="3 4" key="1">
    <citation type="journal article" date="2019" name="Int. J. Syst. Evol. Microbiol.">
        <title>The Global Catalogue of Microorganisms (GCM) 10K type strain sequencing project: providing services to taxonomists for standard genome sequencing and annotation.</title>
        <authorList>
            <consortium name="The Broad Institute Genomics Platform"/>
            <consortium name="The Broad Institute Genome Sequencing Center for Infectious Disease"/>
            <person name="Wu L."/>
            <person name="Ma J."/>
        </authorList>
    </citation>
    <scope>NUCLEOTIDE SEQUENCE [LARGE SCALE GENOMIC DNA]</scope>
    <source>
        <strain evidence="3 4">JCM 6833</strain>
    </source>
</reference>
<evidence type="ECO:0000313" key="3">
    <source>
        <dbReference type="EMBL" id="GAA2574481.1"/>
    </source>
</evidence>
<evidence type="ECO:0008006" key="5">
    <source>
        <dbReference type="Google" id="ProtNLM"/>
    </source>
</evidence>
<keyword evidence="2" id="KW-0472">Membrane</keyword>
<accession>A0ABN3PAS2</accession>
<protein>
    <recommendedName>
        <fullName evidence="5">Peptidase M23 domain-containing protein</fullName>
    </recommendedName>
</protein>
<keyword evidence="2" id="KW-0812">Transmembrane</keyword>